<dbReference type="EMBL" id="JAAGMN010000293">
    <property type="protein sequence ID" value="NEE05418.1"/>
    <property type="molecule type" value="Genomic_DNA"/>
</dbReference>
<evidence type="ECO:0000256" key="2">
    <source>
        <dbReference type="RuleBase" id="RU004168"/>
    </source>
</evidence>
<organism evidence="4">
    <name type="scientific">Streptomyces sp. SID7499</name>
    <dbReference type="NCBI Taxonomy" id="2706086"/>
    <lineage>
        <taxon>Bacteria</taxon>
        <taxon>Bacillati</taxon>
        <taxon>Actinomycetota</taxon>
        <taxon>Actinomycetes</taxon>
        <taxon>Kitasatosporales</taxon>
        <taxon>Streptomycetaceae</taxon>
        <taxon>Streptomyces</taxon>
    </lineage>
</organism>
<dbReference type="InterPro" id="IPR001792">
    <property type="entry name" value="Acylphosphatase-like_dom"/>
</dbReference>
<dbReference type="AlphaFoldDB" id="A0A6G3WIU8"/>
<evidence type="ECO:0000256" key="1">
    <source>
        <dbReference type="PROSITE-ProRule" id="PRU00520"/>
    </source>
</evidence>
<name>A0A6G3WIU8_9ACTN</name>
<dbReference type="InterPro" id="IPR017968">
    <property type="entry name" value="Acylphosphatase_CS"/>
</dbReference>
<sequence length="40" mass="4543">MSVRRFRVLGTVQGVGFRPFVYRTAVSLGPPPRPWRGGER</sequence>
<comment type="caution">
    <text evidence="1">Lacks conserved residue(s) required for the propagation of feature annotation.</text>
</comment>
<comment type="similarity">
    <text evidence="2">Belongs to the acylphosphatase family.</text>
</comment>
<dbReference type="PROSITE" id="PS00150">
    <property type="entry name" value="ACYLPHOSPHATASE_1"/>
    <property type="match status" value="1"/>
</dbReference>
<reference evidence="4" key="1">
    <citation type="submission" date="2020-01" db="EMBL/GenBank/DDBJ databases">
        <title>Insect and environment-associated Actinomycetes.</title>
        <authorList>
            <person name="Currrie C."/>
            <person name="Chevrette M."/>
            <person name="Carlson C."/>
            <person name="Stubbendieck R."/>
            <person name="Wendt-Pienkowski E."/>
        </authorList>
    </citation>
    <scope>NUCLEOTIDE SEQUENCE</scope>
    <source>
        <strain evidence="4">SID7499</strain>
    </source>
</reference>
<dbReference type="PROSITE" id="PS51160">
    <property type="entry name" value="ACYLPHOSPHATASE_3"/>
    <property type="match status" value="1"/>
</dbReference>
<evidence type="ECO:0000313" key="4">
    <source>
        <dbReference type="EMBL" id="NEE05418.1"/>
    </source>
</evidence>
<proteinExistence type="inferred from homology"/>
<feature type="domain" description="Acylphosphatase-like" evidence="3">
    <location>
        <begin position="3"/>
        <end position="40"/>
    </location>
</feature>
<dbReference type="Gene3D" id="3.30.70.100">
    <property type="match status" value="1"/>
</dbReference>
<gene>
    <name evidence="4" type="ORF">G3M58_03110</name>
</gene>
<accession>A0A6G3WIU8</accession>
<dbReference type="SUPFAM" id="SSF54975">
    <property type="entry name" value="Acylphosphatase/BLUF domain-like"/>
    <property type="match status" value="1"/>
</dbReference>
<dbReference type="InterPro" id="IPR036046">
    <property type="entry name" value="Acylphosphatase-like_dom_sf"/>
</dbReference>
<dbReference type="Pfam" id="PF00708">
    <property type="entry name" value="Acylphosphatase"/>
    <property type="match status" value="1"/>
</dbReference>
<protein>
    <recommendedName>
        <fullName evidence="3">Acylphosphatase-like domain-containing protein</fullName>
    </recommendedName>
</protein>
<evidence type="ECO:0000259" key="3">
    <source>
        <dbReference type="PROSITE" id="PS51160"/>
    </source>
</evidence>
<comment type="caution">
    <text evidence="4">The sequence shown here is derived from an EMBL/GenBank/DDBJ whole genome shotgun (WGS) entry which is preliminary data.</text>
</comment>